<name>F8MKC8_NEUT8</name>
<dbReference type="AlphaFoldDB" id="F8MKC8"/>
<evidence type="ECO:0000313" key="3">
    <source>
        <dbReference type="Proteomes" id="UP000008065"/>
    </source>
</evidence>
<reference evidence="3" key="1">
    <citation type="journal article" date="2011" name="Genetics">
        <title>Massive changes in genome architecture accompany the transition to self-fertility in the filamentous fungus Neurospora tetrasperma.</title>
        <authorList>
            <person name="Ellison C.E."/>
            <person name="Stajich J.E."/>
            <person name="Jacobson D.J."/>
            <person name="Natvig D.O."/>
            <person name="Lapidus A."/>
            <person name="Foster B."/>
            <person name="Aerts A."/>
            <person name="Riley R."/>
            <person name="Lindquist E.A."/>
            <person name="Grigoriev I.V."/>
            <person name="Taylor J.W."/>
        </authorList>
    </citation>
    <scope>NUCLEOTIDE SEQUENCE [LARGE SCALE GENOMIC DNA]</scope>
    <source>
        <strain evidence="3">FGSC 2508 / P0657</strain>
    </source>
</reference>
<dbReference type="EMBL" id="GL891304">
    <property type="protein sequence ID" value="EGO58209.1"/>
    <property type="molecule type" value="Genomic_DNA"/>
</dbReference>
<gene>
    <name evidence="2" type="ORF">NEUTE1DRAFT_117106</name>
</gene>
<dbReference type="RefSeq" id="XP_009851264.1">
    <property type="nucleotide sequence ID" value="XM_009852962.1"/>
</dbReference>
<dbReference type="HOGENOM" id="CLU_2892093_0_0_1"/>
<dbReference type="VEuPathDB" id="FungiDB:NEUTE1DRAFT_117106"/>
<protein>
    <submittedName>
        <fullName evidence="2">Uncharacterized protein</fullName>
    </submittedName>
</protein>
<keyword evidence="3" id="KW-1185">Reference proteome</keyword>
<evidence type="ECO:0000313" key="2">
    <source>
        <dbReference type="EMBL" id="EGO58209.1"/>
    </source>
</evidence>
<feature type="region of interest" description="Disordered" evidence="1">
    <location>
        <begin position="1"/>
        <end position="37"/>
    </location>
</feature>
<dbReference type="Proteomes" id="UP000008065">
    <property type="component" value="Unassembled WGS sequence"/>
</dbReference>
<dbReference type="KEGG" id="nte:NEUTE1DRAFT117106"/>
<proteinExistence type="predicted"/>
<accession>F8MKC8</accession>
<dbReference type="GeneID" id="20823207"/>
<sequence>KKDAYNLSHSNASPKNDADLNNKKTATLQRPKQKGPPILRTCLDETVNIPSGNANYAICKSVG</sequence>
<evidence type="ECO:0000256" key="1">
    <source>
        <dbReference type="SAM" id="MobiDB-lite"/>
    </source>
</evidence>
<organism evidence="2 3">
    <name type="scientific">Neurospora tetrasperma (strain FGSC 2508 / ATCC MYA-4615 / P0657)</name>
    <dbReference type="NCBI Taxonomy" id="510951"/>
    <lineage>
        <taxon>Eukaryota</taxon>
        <taxon>Fungi</taxon>
        <taxon>Dikarya</taxon>
        <taxon>Ascomycota</taxon>
        <taxon>Pezizomycotina</taxon>
        <taxon>Sordariomycetes</taxon>
        <taxon>Sordariomycetidae</taxon>
        <taxon>Sordariales</taxon>
        <taxon>Sordariaceae</taxon>
        <taxon>Neurospora</taxon>
    </lineage>
</organism>
<feature type="non-terminal residue" evidence="2">
    <location>
        <position position="1"/>
    </location>
</feature>